<reference evidence="2" key="1">
    <citation type="submission" date="2019-02" db="EMBL/GenBank/DDBJ databases">
        <title>Deep-cultivation of Planctomycetes and their phenomic and genomic characterization uncovers novel biology.</title>
        <authorList>
            <person name="Wiegand S."/>
            <person name="Jogler M."/>
            <person name="Boedeker C."/>
            <person name="Pinto D."/>
            <person name="Vollmers J."/>
            <person name="Rivas-Marin E."/>
            <person name="Kohn T."/>
            <person name="Peeters S.H."/>
            <person name="Heuer A."/>
            <person name="Rast P."/>
            <person name="Oberbeckmann S."/>
            <person name="Bunk B."/>
            <person name="Jeske O."/>
            <person name="Meyerdierks A."/>
            <person name="Storesund J.E."/>
            <person name="Kallscheuer N."/>
            <person name="Luecker S."/>
            <person name="Lage O.M."/>
            <person name="Pohl T."/>
            <person name="Merkel B.J."/>
            <person name="Hornburger P."/>
            <person name="Mueller R.-W."/>
            <person name="Bruemmer F."/>
            <person name="Labrenz M."/>
            <person name="Spormann A.M."/>
            <person name="Op den Camp H."/>
            <person name="Overmann J."/>
            <person name="Amann R."/>
            <person name="Jetten M.S.M."/>
            <person name="Mascher T."/>
            <person name="Medema M.H."/>
            <person name="Devos D.P."/>
            <person name="Kaster A.-K."/>
            <person name="Ovreas L."/>
            <person name="Rohde M."/>
            <person name="Galperin M.Y."/>
            <person name="Jogler C."/>
        </authorList>
    </citation>
    <scope>NUCLEOTIDE SEQUENCE [LARGE SCALE GENOMIC DNA]</scope>
    <source>
        <strain evidence="2">Pan97</strain>
    </source>
</reference>
<dbReference type="KEGG" id="bvo:Pan97_40050"/>
<proteinExistence type="predicted"/>
<organism evidence="1 2">
    <name type="scientific">Bremerella volcania</name>
    <dbReference type="NCBI Taxonomy" id="2527984"/>
    <lineage>
        <taxon>Bacteria</taxon>
        <taxon>Pseudomonadati</taxon>
        <taxon>Planctomycetota</taxon>
        <taxon>Planctomycetia</taxon>
        <taxon>Pirellulales</taxon>
        <taxon>Pirellulaceae</taxon>
        <taxon>Bremerella</taxon>
    </lineage>
</organism>
<accession>A0A518CCJ6</accession>
<dbReference type="AlphaFoldDB" id="A0A518CCJ6"/>
<evidence type="ECO:0000313" key="2">
    <source>
        <dbReference type="Proteomes" id="UP000318626"/>
    </source>
</evidence>
<keyword evidence="2" id="KW-1185">Reference proteome</keyword>
<evidence type="ECO:0000313" key="1">
    <source>
        <dbReference type="EMBL" id="QDU76947.1"/>
    </source>
</evidence>
<sequence length="309" mass="33510">MYDSITSISIAPIVVAFLFVMGSFLTLATGHVFAQDLDPSAIVELTTSSGRTFRGKISPKSDFHTVHLTTSRGSIELSRPISWTAIRHLTINELPASFEKLATLITQVQRVEGHKEGPVDVIAIGPSATARENEVAVEQMEAGPTTAPVSSVSSWATFKSWDSDPSVDGLEVTFTAEDSQGLPTAARGHLEAELYAFRKASFSSVPHGLGAQFVKIGSWRIPLDQTFPRYDSRVARLPYQAISPATDGSVSPLGTLVIKLVVPGQGTFSASLEDVRLRPYSSIRDANVLRGNPRFYGDENPRYTPYITP</sequence>
<dbReference type="OrthoDB" id="260020at2"/>
<dbReference type="Proteomes" id="UP000318626">
    <property type="component" value="Chromosome"/>
</dbReference>
<dbReference type="RefSeq" id="WP_144975472.1">
    <property type="nucleotide sequence ID" value="NZ_CP036289.1"/>
</dbReference>
<gene>
    <name evidence="1" type="ORF">Pan97_40050</name>
</gene>
<protein>
    <submittedName>
        <fullName evidence="1">Uncharacterized protein</fullName>
    </submittedName>
</protein>
<name>A0A518CCJ6_9BACT</name>
<dbReference type="EMBL" id="CP036289">
    <property type="protein sequence ID" value="QDU76947.1"/>
    <property type="molecule type" value="Genomic_DNA"/>
</dbReference>